<protein>
    <recommendedName>
        <fullName evidence="1">HTH cro/C1-type domain-containing protein</fullName>
    </recommendedName>
</protein>
<keyword evidence="3" id="KW-1185">Reference proteome</keyword>
<dbReference type="AlphaFoldDB" id="A0A087M6Y7"/>
<reference evidence="2 3" key="1">
    <citation type="submission" date="2014-08" db="EMBL/GenBank/DDBJ databases">
        <authorList>
            <person name="Hassan Y.I."/>
            <person name="Lepp D."/>
            <person name="Zhou T."/>
        </authorList>
    </citation>
    <scope>NUCLEOTIDE SEQUENCE [LARGE SCALE GENOMIC DNA]</scope>
    <source>
        <strain evidence="2 3">IFO13584</strain>
    </source>
</reference>
<evidence type="ECO:0000259" key="1">
    <source>
        <dbReference type="PROSITE" id="PS50943"/>
    </source>
</evidence>
<dbReference type="Proteomes" id="UP000028981">
    <property type="component" value="Unassembled WGS sequence"/>
</dbReference>
<feature type="domain" description="HTH cro/C1-type" evidence="1">
    <location>
        <begin position="25"/>
        <end position="80"/>
    </location>
</feature>
<dbReference type="Pfam" id="PF13560">
    <property type="entry name" value="HTH_31"/>
    <property type="match status" value="1"/>
</dbReference>
<dbReference type="GO" id="GO:0003677">
    <property type="term" value="F:DNA binding"/>
    <property type="evidence" value="ECO:0007669"/>
    <property type="project" value="InterPro"/>
</dbReference>
<organism evidence="2 3">
    <name type="scientific">Devosia riboflavina</name>
    <dbReference type="NCBI Taxonomy" id="46914"/>
    <lineage>
        <taxon>Bacteria</taxon>
        <taxon>Pseudomonadati</taxon>
        <taxon>Pseudomonadota</taxon>
        <taxon>Alphaproteobacteria</taxon>
        <taxon>Hyphomicrobiales</taxon>
        <taxon>Devosiaceae</taxon>
        <taxon>Devosia</taxon>
    </lineage>
</organism>
<dbReference type="EMBL" id="JQGC01000001">
    <property type="protein sequence ID" value="KFL32640.1"/>
    <property type="molecule type" value="Genomic_DNA"/>
</dbReference>
<sequence>MIAMAATAFAVNPEMTGAMLIASNVIRLRRIRNLSLEVFATRLGWSVAEMRALETSDKFNLALDDIDNLAQALGVEPAALFV</sequence>
<proteinExistence type="predicted"/>
<dbReference type="InterPro" id="IPR001387">
    <property type="entry name" value="Cro/C1-type_HTH"/>
</dbReference>
<dbReference type="CDD" id="cd00093">
    <property type="entry name" value="HTH_XRE"/>
    <property type="match status" value="1"/>
</dbReference>
<dbReference type="SMART" id="SM00530">
    <property type="entry name" value="HTH_XRE"/>
    <property type="match status" value="1"/>
</dbReference>
<dbReference type="SUPFAM" id="SSF47413">
    <property type="entry name" value="lambda repressor-like DNA-binding domains"/>
    <property type="match status" value="1"/>
</dbReference>
<accession>A0A087M6Y7</accession>
<name>A0A087M6Y7_9HYPH</name>
<dbReference type="STRING" id="46914.JP75_00305"/>
<comment type="caution">
    <text evidence="2">The sequence shown here is derived from an EMBL/GenBank/DDBJ whole genome shotgun (WGS) entry which is preliminary data.</text>
</comment>
<evidence type="ECO:0000313" key="3">
    <source>
        <dbReference type="Proteomes" id="UP000028981"/>
    </source>
</evidence>
<dbReference type="PROSITE" id="PS50943">
    <property type="entry name" value="HTH_CROC1"/>
    <property type="match status" value="1"/>
</dbReference>
<evidence type="ECO:0000313" key="2">
    <source>
        <dbReference type="EMBL" id="KFL32640.1"/>
    </source>
</evidence>
<dbReference type="InterPro" id="IPR010982">
    <property type="entry name" value="Lambda_DNA-bd_dom_sf"/>
</dbReference>
<gene>
    <name evidence="2" type="ORF">JP75_00305</name>
</gene>
<dbReference type="Gene3D" id="1.10.260.40">
    <property type="entry name" value="lambda repressor-like DNA-binding domains"/>
    <property type="match status" value="1"/>
</dbReference>